<evidence type="ECO:0000313" key="2">
    <source>
        <dbReference type="Proteomes" id="UP001056336"/>
    </source>
</evidence>
<dbReference type="Proteomes" id="UP001056336">
    <property type="component" value="Chromosome"/>
</dbReference>
<dbReference type="EMBL" id="CP097332">
    <property type="protein sequence ID" value="UQX89635.1"/>
    <property type="molecule type" value="Genomic_DNA"/>
</dbReference>
<evidence type="ECO:0000313" key="1">
    <source>
        <dbReference type="EMBL" id="UQX89635.1"/>
    </source>
</evidence>
<accession>A0ABY4R1N5</accession>
<proteinExistence type="predicted"/>
<gene>
    <name evidence="1" type="ORF">M6D93_06425</name>
</gene>
<protein>
    <submittedName>
        <fullName evidence="1">Uncharacterized protein</fullName>
    </submittedName>
</protein>
<name>A0ABY4R1N5_9ACTN</name>
<keyword evidence="2" id="KW-1185">Reference proteome</keyword>
<reference evidence="1" key="1">
    <citation type="journal article" date="2018" name="Int. J. Syst. Evol. Microbiol.">
        <title>Jatrophihabitans telluris sp. nov., isolated from sediment soil of lava forest wetlands and the emended description of the genus Jatrophihabitans.</title>
        <authorList>
            <person name="Lee K.C."/>
            <person name="Suh M.K."/>
            <person name="Eom M.K."/>
            <person name="Kim K.K."/>
            <person name="Kim J.S."/>
            <person name="Kim D.S."/>
            <person name="Ko S.H."/>
            <person name="Shin Y.K."/>
            <person name="Lee J.S."/>
        </authorList>
    </citation>
    <scope>NUCLEOTIDE SEQUENCE</scope>
    <source>
        <strain evidence="1">N237</strain>
    </source>
</reference>
<dbReference type="RefSeq" id="WP_249773531.1">
    <property type="nucleotide sequence ID" value="NZ_CP097332.1"/>
</dbReference>
<reference evidence="1" key="2">
    <citation type="submission" date="2022-05" db="EMBL/GenBank/DDBJ databases">
        <authorList>
            <person name="Kim J.-S."/>
            <person name="Lee K."/>
            <person name="Suh M."/>
            <person name="Eom M."/>
            <person name="Kim J.-S."/>
            <person name="Kim D.-S."/>
            <person name="Ko S.-H."/>
            <person name="Shin Y."/>
            <person name="Lee J.-S."/>
        </authorList>
    </citation>
    <scope>NUCLEOTIDE SEQUENCE</scope>
    <source>
        <strain evidence="1">N237</strain>
    </source>
</reference>
<sequence length="130" mass="13434">MDELTADAAITLGGWDARCAVTLAVASAGDIAAALVNTNGDGAVIELDQYERDAAGHWNEIGSGSAGDAGSSWSPRLTAAWGRTDSLASVEIEYLGSRRRVIASAAGWWLFIAPATPNHRALPSVIAPLS</sequence>
<organism evidence="1 2">
    <name type="scientific">Jatrophihabitans telluris</name>
    <dbReference type="NCBI Taxonomy" id="2038343"/>
    <lineage>
        <taxon>Bacteria</taxon>
        <taxon>Bacillati</taxon>
        <taxon>Actinomycetota</taxon>
        <taxon>Actinomycetes</taxon>
        <taxon>Jatrophihabitantales</taxon>
        <taxon>Jatrophihabitantaceae</taxon>
        <taxon>Jatrophihabitans</taxon>
    </lineage>
</organism>